<proteinExistence type="predicted"/>
<gene>
    <name evidence="3" type="ORF">ENW48_08085</name>
</gene>
<comment type="caution">
    <text evidence="3">The sequence shown here is derived from an EMBL/GenBank/DDBJ whole genome shotgun (WGS) entry which is preliminary data.</text>
</comment>
<reference evidence="3" key="1">
    <citation type="journal article" date="2020" name="mSystems">
        <title>Genome- and Community-Level Interaction Insights into Carbon Utilization and Element Cycling Functions of Hydrothermarchaeota in Hydrothermal Sediment.</title>
        <authorList>
            <person name="Zhou Z."/>
            <person name="Liu Y."/>
            <person name="Xu W."/>
            <person name="Pan J."/>
            <person name="Luo Z.H."/>
            <person name="Li M."/>
        </authorList>
    </citation>
    <scope>NUCLEOTIDE SEQUENCE [LARGE SCALE GENOMIC DNA]</scope>
    <source>
        <strain evidence="3">SpSt-853</strain>
    </source>
</reference>
<name>A0A7C5ENZ5_9BACT</name>
<dbReference type="PROSITE" id="PS50983">
    <property type="entry name" value="FE_B12_PBP"/>
    <property type="match status" value="1"/>
</dbReference>
<evidence type="ECO:0000259" key="2">
    <source>
        <dbReference type="PROSITE" id="PS50983"/>
    </source>
</evidence>
<evidence type="ECO:0000313" key="3">
    <source>
        <dbReference type="EMBL" id="HGZ12162.1"/>
    </source>
</evidence>
<accession>A0A7C5ENZ5</accession>
<dbReference type="Pfam" id="PF01497">
    <property type="entry name" value="Peripla_BP_2"/>
    <property type="match status" value="1"/>
</dbReference>
<feature type="chain" id="PRO_5027738717" evidence="1">
    <location>
        <begin position="21"/>
        <end position="293"/>
    </location>
</feature>
<feature type="domain" description="Fe/B12 periplasmic-binding" evidence="2">
    <location>
        <begin position="41"/>
        <end position="287"/>
    </location>
</feature>
<organism evidence="3">
    <name type="scientific">Desulfobacca acetoxidans</name>
    <dbReference type="NCBI Taxonomy" id="60893"/>
    <lineage>
        <taxon>Bacteria</taxon>
        <taxon>Pseudomonadati</taxon>
        <taxon>Thermodesulfobacteriota</taxon>
        <taxon>Desulfobaccia</taxon>
        <taxon>Desulfobaccales</taxon>
        <taxon>Desulfobaccaceae</taxon>
        <taxon>Desulfobacca</taxon>
    </lineage>
</organism>
<protein>
    <submittedName>
        <fullName evidence="3">ABC transporter substrate-binding protein</fullName>
    </submittedName>
</protein>
<dbReference type="AlphaFoldDB" id="A0A7C5ENZ5"/>
<feature type="signal peptide" evidence="1">
    <location>
        <begin position="1"/>
        <end position="20"/>
    </location>
</feature>
<dbReference type="InterPro" id="IPR002491">
    <property type="entry name" value="ABC_transptr_periplasmic_BD"/>
</dbReference>
<dbReference type="Gene3D" id="3.40.50.1980">
    <property type="entry name" value="Nitrogenase molybdenum iron protein domain"/>
    <property type="match status" value="2"/>
</dbReference>
<sequence>MKAWLWAVLWFFSLAAAGPAAERQVTDDRGRTLAVTSPPRRIVSLYGGLTEILVALGVASKLVARTQGDGAVPGIPAVGTHLQPNVEMIVALKPDLVVQGEVRKAFPALARLEQEGLKVALFAPRDFSGLLHTIQRLGTLTGREPEARKLVDRIEAQLAAVARKVAGRRPPRVFFEVRYHNLLAAGRGSIVHDIITKAGGVNVVEAPGKLVPLGLEALFQVDPEVYVIQKGPMNRSPEDIYSRPHFQELTAVKTRRVLVVEEDRFSRPGPRSAEAVEQLARFLHPEAWAENSP</sequence>
<keyword evidence="1" id="KW-0732">Signal</keyword>
<dbReference type="InterPro" id="IPR050902">
    <property type="entry name" value="ABC_Transporter_SBP"/>
</dbReference>
<dbReference type="PANTHER" id="PTHR30535">
    <property type="entry name" value="VITAMIN B12-BINDING PROTEIN"/>
    <property type="match status" value="1"/>
</dbReference>
<dbReference type="SUPFAM" id="SSF53807">
    <property type="entry name" value="Helical backbone' metal receptor"/>
    <property type="match status" value="1"/>
</dbReference>
<evidence type="ECO:0000256" key="1">
    <source>
        <dbReference type="SAM" id="SignalP"/>
    </source>
</evidence>
<dbReference type="PANTHER" id="PTHR30535:SF34">
    <property type="entry name" value="MOLYBDATE-BINDING PROTEIN MOLA"/>
    <property type="match status" value="1"/>
</dbReference>
<dbReference type="EMBL" id="DTKJ01000056">
    <property type="protein sequence ID" value="HGZ12162.1"/>
    <property type="molecule type" value="Genomic_DNA"/>
</dbReference>